<name>X1F6L0_9ZZZZ</name>
<dbReference type="AlphaFoldDB" id="X1F6L0"/>
<evidence type="ECO:0000313" key="1">
    <source>
        <dbReference type="EMBL" id="GAH16433.1"/>
    </source>
</evidence>
<feature type="non-terminal residue" evidence="1">
    <location>
        <position position="196"/>
    </location>
</feature>
<reference evidence="1" key="1">
    <citation type="journal article" date="2014" name="Front. Microbiol.">
        <title>High frequency of phylogenetically diverse reductive dehalogenase-homologous genes in deep subseafloor sedimentary metagenomes.</title>
        <authorList>
            <person name="Kawai M."/>
            <person name="Futagami T."/>
            <person name="Toyoda A."/>
            <person name="Takaki Y."/>
            <person name="Nishi S."/>
            <person name="Hori S."/>
            <person name="Arai W."/>
            <person name="Tsubouchi T."/>
            <person name="Morono Y."/>
            <person name="Uchiyama I."/>
            <person name="Ito T."/>
            <person name="Fujiyama A."/>
            <person name="Inagaki F."/>
            <person name="Takami H."/>
        </authorList>
    </citation>
    <scope>NUCLEOTIDE SEQUENCE</scope>
    <source>
        <strain evidence="1">Expedition CK06-06</strain>
    </source>
</reference>
<sequence>MPDLNTLINGNISSKWEVTPSVSREMNFKLTVRDNNTEAGQIASDDLKVTVTDAAGPFIVTSQNVDNLVWDRNTKEDITWDVAGTTGFGVNTSQVNILLSTDGGKTFPTVMESNTANDGIQSISVPDISASKCFVKVEAVGNFFYALNQKSFSIGEFNQICNNYDSADTPLSIPDNDPNGVTSSITVSDNFEIEQV</sequence>
<gene>
    <name evidence="1" type="ORF">S01H4_52999</name>
</gene>
<comment type="caution">
    <text evidence="1">The sequence shown here is derived from an EMBL/GenBank/DDBJ whole genome shotgun (WGS) entry which is preliminary data.</text>
</comment>
<dbReference type="EMBL" id="BART01030333">
    <property type="protein sequence ID" value="GAH16433.1"/>
    <property type="molecule type" value="Genomic_DNA"/>
</dbReference>
<protein>
    <submittedName>
        <fullName evidence="1">Uncharacterized protein</fullName>
    </submittedName>
</protein>
<organism evidence="1">
    <name type="scientific">marine sediment metagenome</name>
    <dbReference type="NCBI Taxonomy" id="412755"/>
    <lineage>
        <taxon>unclassified sequences</taxon>
        <taxon>metagenomes</taxon>
        <taxon>ecological metagenomes</taxon>
    </lineage>
</organism>
<accession>X1F6L0</accession>
<dbReference type="Gene3D" id="2.60.120.260">
    <property type="entry name" value="Galactose-binding domain-like"/>
    <property type="match status" value="1"/>
</dbReference>
<proteinExistence type="predicted"/>